<reference evidence="1 2" key="1">
    <citation type="submission" date="2024-04" db="EMBL/GenBank/DDBJ databases">
        <title>Luteolibacter sp. isolated from soil.</title>
        <authorList>
            <person name="An J."/>
        </authorList>
    </citation>
    <scope>NUCLEOTIDE SEQUENCE [LARGE SCALE GENOMIC DNA]</scope>
    <source>
        <strain evidence="1 2">Y139</strain>
    </source>
</reference>
<evidence type="ECO:0000313" key="1">
    <source>
        <dbReference type="EMBL" id="MEK7949822.1"/>
    </source>
</evidence>
<sequence>MKVAIIAATCFAASFAGAQEKLDREAIVRRHQPVLEKADKLTPFGLGLPGADFVFTADVTGLQTLVDFHRDGQDLNTMAGWAWHEFPNPEKFTLADCTAPHPHDGETRPYMPMNPPDGLSPEKKERWLKASAWLRSNPHRIGLGQLGFVKADGTSIKPEDLSGIHQEMDLWSGTLRSRFVLEGSEVKVTTVPVAGPDGVAARIESELLENGKLALELAFSGPSHEWGATGDDANPAAHQTECVAEKQDATFVRTMDGTHYGAALAWSGDASFEKSGTHHFLLKPKGSRNFDLRLVFSQTGTPANPPAFDTDAAACAKQWNGFWNRGGAIDFAGSTDSRAKELERRVVLSRYLMAIHSAGPNPPQETGNARNSWFGKFHLEMVPWHSAHFSLWGMPEVTDRQLDFYQRILPKARETAVAQGCKGARWPKMTDPSGRESPSDIGVYLAWQQSHPIYLLELVRRAKPGRKTLEKHREVIFATADFLASFPRRGDDGKLHLLPPLIPAQECYKQSETKDPAYELAYFRWALGKAREWRAELGEAPDPAWETAWKDLAPLPVVEDRYATVSGPPFTLYHDHPCVLMVCGWLPPEKDFDMARFGRTYDDIAKKWDYPTTWGWDPPVMAMAAARLGRPSAAVDELLRNTPRNGYLANGHNYLDQRLPLYLPGNGGLLHAVAMMAAGWDGAPDRPSPGFPADGTWKVKTEGLIKAP</sequence>
<keyword evidence="2" id="KW-1185">Reference proteome</keyword>
<name>A0ABU9ASN8_9BACT</name>
<gene>
    <name evidence="1" type="ORF">WKV53_04930</name>
</gene>
<dbReference type="InterPro" id="IPR008928">
    <property type="entry name" value="6-hairpin_glycosidase_sf"/>
</dbReference>
<comment type="caution">
    <text evidence="1">The sequence shown here is derived from an EMBL/GenBank/DDBJ whole genome shotgun (WGS) entry which is preliminary data.</text>
</comment>
<evidence type="ECO:0008006" key="3">
    <source>
        <dbReference type="Google" id="ProtNLM"/>
    </source>
</evidence>
<protein>
    <recommendedName>
        <fullName evidence="3">Glycoside hydrolase family 65</fullName>
    </recommendedName>
</protein>
<organism evidence="1 2">
    <name type="scientific">Luteolibacter soli</name>
    <dbReference type="NCBI Taxonomy" id="3135280"/>
    <lineage>
        <taxon>Bacteria</taxon>
        <taxon>Pseudomonadati</taxon>
        <taxon>Verrucomicrobiota</taxon>
        <taxon>Verrucomicrobiia</taxon>
        <taxon>Verrucomicrobiales</taxon>
        <taxon>Verrucomicrobiaceae</taxon>
        <taxon>Luteolibacter</taxon>
    </lineage>
</organism>
<dbReference type="EMBL" id="JBBUKT010000001">
    <property type="protein sequence ID" value="MEK7949822.1"/>
    <property type="molecule type" value="Genomic_DNA"/>
</dbReference>
<accession>A0ABU9ASN8</accession>
<proteinExistence type="predicted"/>
<evidence type="ECO:0000313" key="2">
    <source>
        <dbReference type="Proteomes" id="UP001371305"/>
    </source>
</evidence>
<dbReference type="Gene3D" id="1.50.10.10">
    <property type="match status" value="1"/>
</dbReference>
<dbReference type="InterPro" id="IPR012341">
    <property type="entry name" value="6hp_glycosidase-like_sf"/>
</dbReference>
<dbReference type="SUPFAM" id="SSF48208">
    <property type="entry name" value="Six-hairpin glycosidases"/>
    <property type="match status" value="1"/>
</dbReference>
<dbReference type="RefSeq" id="WP_341403238.1">
    <property type="nucleotide sequence ID" value="NZ_JBBUKT010000001.1"/>
</dbReference>
<dbReference type="Proteomes" id="UP001371305">
    <property type="component" value="Unassembled WGS sequence"/>
</dbReference>